<evidence type="ECO:0000256" key="6">
    <source>
        <dbReference type="ARBA" id="ARBA00023235"/>
    </source>
</evidence>
<reference evidence="10 11" key="1">
    <citation type="journal article" date="2015" name="Int. J. Syst. Evol. Microbiol.">
        <title>Sphingomonas hengshuiensis sp. nov., isolated from lake wetland.</title>
        <authorList>
            <person name="Wei S."/>
            <person name="Wang T."/>
            <person name="Liu H."/>
            <person name="Zhang C."/>
            <person name="Guo J."/>
            <person name="Wang Q."/>
            <person name="Liang K."/>
            <person name="Zhang Z."/>
        </authorList>
    </citation>
    <scope>NUCLEOTIDE SEQUENCE [LARGE SCALE GENOMIC DNA]</scope>
    <source>
        <strain evidence="10 11">WHSC-8</strain>
    </source>
</reference>
<evidence type="ECO:0000256" key="8">
    <source>
        <dbReference type="PIRSR" id="PIRSR600821-52"/>
    </source>
</evidence>
<feature type="modified residue" description="N6-(pyridoxal phosphate)lysine" evidence="7">
    <location>
        <position position="36"/>
    </location>
</feature>
<dbReference type="InterPro" id="IPR001608">
    <property type="entry name" value="Ala_racemase_N"/>
</dbReference>
<feature type="domain" description="Alanine racemase C-terminal" evidence="9">
    <location>
        <begin position="220"/>
        <end position="341"/>
    </location>
</feature>
<dbReference type="InterPro" id="IPR020622">
    <property type="entry name" value="Ala_racemase_pyridoxalP-BS"/>
</dbReference>
<accession>A0A7U5BEU5</accession>
<protein>
    <recommendedName>
        <fullName evidence="4">alanine racemase</fullName>
        <ecNumber evidence="4">5.1.1.1</ecNumber>
    </recommendedName>
</protein>
<dbReference type="GO" id="GO:0030632">
    <property type="term" value="P:D-alanine biosynthetic process"/>
    <property type="evidence" value="ECO:0007669"/>
    <property type="project" value="TreeGrafter"/>
</dbReference>
<evidence type="ECO:0000256" key="7">
    <source>
        <dbReference type="PIRSR" id="PIRSR600821-50"/>
    </source>
</evidence>
<evidence type="ECO:0000256" key="2">
    <source>
        <dbReference type="ARBA" id="ARBA00001933"/>
    </source>
</evidence>
<evidence type="ECO:0000313" key="10">
    <source>
        <dbReference type="EMBL" id="AJP70956.1"/>
    </source>
</evidence>
<dbReference type="GO" id="GO:0005829">
    <property type="term" value="C:cytosol"/>
    <property type="evidence" value="ECO:0007669"/>
    <property type="project" value="TreeGrafter"/>
</dbReference>
<evidence type="ECO:0000256" key="4">
    <source>
        <dbReference type="ARBA" id="ARBA00013089"/>
    </source>
</evidence>
<dbReference type="PANTHER" id="PTHR30511">
    <property type="entry name" value="ALANINE RACEMASE"/>
    <property type="match status" value="1"/>
</dbReference>
<dbReference type="SUPFAM" id="SSF51419">
    <property type="entry name" value="PLP-binding barrel"/>
    <property type="match status" value="1"/>
</dbReference>
<name>A0A7U5BEU5_9SPHN</name>
<dbReference type="GO" id="GO:0008784">
    <property type="term" value="F:alanine racemase activity"/>
    <property type="evidence" value="ECO:0007669"/>
    <property type="project" value="UniProtKB-EC"/>
</dbReference>
<feature type="binding site" evidence="8">
    <location>
        <position position="289"/>
    </location>
    <ligand>
        <name>substrate</name>
    </ligand>
</feature>
<keyword evidence="6" id="KW-0413">Isomerase</keyword>
<evidence type="ECO:0000313" key="11">
    <source>
        <dbReference type="Proteomes" id="UP000032300"/>
    </source>
</evidence>
<dbReference type="KEGG" id="sphi:TS85_02630"/>
<dbReference type="EMBL" id="CP010836">
    <property type="protein sequence ID" value="AJP70956.1"/>
    <property type="molecule type" value="Genomic_DNA"/>
</dbReference>
<evidence type="ECO:0000256" key="1">
    <source>
        <dbReference type="ARBA" id="ARBA00000316"/>
    </source>
</evidence>
<gene>
    <name evidence="10" type="ORF">TS85_02630</name>
</gene>
<dbReference type="Gene3D" id="2.40.37.10">
    <property type="entry name" value="Lyase, Ornithine Decarboxylase, Chain A, domain 1"/>
    <property type="match status" value="1"/>
</dbReference>
<dbReference type="EC" id="5.1.1.1" evidence="4"/>
<dbReference type="Gene3D" id="3.20.20.10">
    <property type="entry name" value="Alanine racemase"/>
    <property type="match status" value="1"/>
</dbReference>
<dbReference type="InterPro" id="IPR011079">
    <property type="entry name" value="Ala_racemase_C"/>
</dbReference>
<dbReference type="InterPro" id="IPR009006">
    <property type="entry name" value="Ala_racemase/Decarboxylase_C"/>
</dbReference>
<dbReference type="SUPFAM" id="SSF50621">
    <property type="entry name" value="Alanine racemase C-terminal domain-like"/>
    <property type="match status" value="1"/>
</dbReference>
<comment type="cofactor">
    <cofactor evidence="2 7">
        <name>pyridoxal 5'-phosphate</name>
        <dbReference type="ChEBI" id="CHEBI:597326"/>
    </cofactor>
</comment>
<dbReference type="AlphaFoldDB" id="A0A7U5BEU5"/>
<dbReference type="OrthoDB" id="9813814at2"/>
<dbReference type="InterPro" id="IPR029066">
    <property type="entry name" value="PLP-binding_barrel"/>
</dbReference>
<sequence length="341" mass="36250">MTASPLRLRLDGAALVSNWKLLARLSEGAACGAAVKADGYGLGAGEVVRRLAEAGCRDFFVAAWSEARALADLGVSVSVLHGVQAGEMADMPAGVRPVLNTPEQVARWREGGGDRCDVMVDTGMNRLGVSIADVGAGLLDGLRIETLMTHMVSADEDVPLNERQRAAFAGLAGRTQARRMSLANSAAIALGRDYAFDLTRPGIALYGGVQRSGHAGIRQVATPEVRIIQRRRVRAGETVGYNATFTAPRDMEIATLNLGYADGYLRCFSEKGRARAGDAVLPVIGRVSMDLTALCVDAAPELAEGDWVAMDYALPETAALSGLSQYELLTGLGKRFDRVWE</sequence>
<evidence type="ECO:0000256" key="3">
    <source>
        <dbReference type="ARBA" id="ARBA00007880"/>
    </source>
</evidence>
<dbReference type="Pfam" id="PF00842">
    <property type="entry name" value="Ala_racemase_C"/>
    <property type="match status" value="1"/>
</dbReference>
<comment type="similarity">
    <text evidence="3">Belongs to the alanine racemase family.</text>
</comment>
<feature type="binding site" evidence="8">
    <location>
        <position position="126"/>
    </location>
    <ligand>
        <name>substrate</name>
    </ligand>
</feature>
<keyword evidence="5 7" id="KW-0663">Pyridoxal phosphate</keyword>
<reference evidence="10 11" key="2">
    <citation type="submission" date="2015-02" db="EMBL/GenBank/DDBJ databases">
        <title>The complete genome of Sphingomonas hengshuiensis sp. WHSC-8 isolated from soil of Hengshui Lake.</title>
        <authorList>
            <person name="Wei S."/>
            <person name="Guo J."/>
            <person name="Su C."/>
            <person name="Wu R."/>
            <person name="Zhang Z."/>
            <person name="Liang K."/>
            <person name="Li H."/>
            <person name="Wang T."/>
            <person name="Liu H."/>
            <person name="Zhang C."/>
            <person name="Li Z."/>
            <person name="Wang Q."/>
            <person name="Meng J."/>
        </authorList>
    </citation>
    <scope>NUCLEOTIDE SEQUENCE [LARGE SCALE GENOMIC DNA]</scope>
    <source>
        <strain evidence="10 11">WHSC-8</strain>
    </source>
</reference>
<dbReference type="PANTHER" id="PTHR30511:SF0">
    <property type="entry name" value="ALANINE RACEMASE, CATABOLIC-RELATED"/>
    <property type="match status" value="1"/>
</dbReference>
<dbReference type="RefSeq" id="WP_044330271.1">
    <property type="nucleotide sequence ID" value="NZ_CP010836.1"/>
</dbReference>
<dbReference type="Pfam" id="PF01168">
    <property type="entry name" value="Ala_racemase_N"/>
    <property type="match status" value="1"/>
</dbReference>
<proteinExistence type="inferred from homology"/>
<dbReference type="Proteomes" id="UP000032300">
    <property type="component" value="Chromosome"/>
</dbReference>
<dbReference type="InterPro" id="IPR000821">
    <property type="entry name" value="Ala_racemase"/>
</dbReference>
<dbReference type="SMART" id="SM01005">
    <property type="entry name" value="Ala_racemase_C"/>
    <property type="match status" value="1"/>
</dbReference>
<comment type="catalytic activity">
    <reaction evidence="1">
        <text>L-alanine = D-alanine</text>
        <dbReference type="Rhea" id="RHEA:20249"/>
        <dbReference type="ChEBI" id="CHEBI:57416"/>
        <dbReference type="ChEBI" id="CHEBI:57972"/>
        <dbReference type="EC" id="5.1.1.1"/>
    </reaction>
</comment>
<evidence type="ECO:0000256" key="5">
    <source>
        <dbReference type="ARBA" id="ARBA00022898"/>
    </source>
</evidence>
<evidence type="ECO:0000259" key="9">
    <source>
        <dbReference type="SMART" id="SM01005"/>
    </source>
</evidence>
<dbReference type="PROSITE" id="PS00395">
    <property type="entry name" value="ALANINE_RACEMASE"/>
    <property type="match status" value="1"/>
</dbReference>
<dbReference type="PRINTS" id="PR00992">
    <property type="entry name" value="ALARACEMASE"/>
</dbReference>
<organism evidence="10 11">
    <name type="scientific">Sphingomonas hengshuiensis</name>
    <dbReference type="NCBI Taxonomy" id="1609977"/>
    <lineage>
        <taxon>Bacteria</taxon>
        <taxon>Pseudomonadati</taxon>
        <taxon>Pseudomonadota</taxon>
        <taxon>Alphaproteobacteria</taxon>
        <taxon>Sphingomonadales</taxon>
        <taxon>Sphingomonadaceae</taxon>
        <taxon>Sphingomonas</taxon>
    </lineage>
</organism>
<dbReference type="GO" id="GO:0030170">
    <property type="term" value="F:pyridoxal phosphate binding"/>
    <property type="evidence" value="ECO:0007669"/>
    <property type="project" value="TreeGrafter"/>
</dbReference>
<keyword evidence="11" id="KW-1185">Reference proteome</keyword>